<feature type="region of interest" description="Disordered" evidence="1">
    <location>
        <begin position="530"/>
        <end position="601"/>
    </location>
</feature>
<feature type="domain" description="Rab-GAP TBC" evidence="2">
    <location>
        <begin position="40"/>
        <end position="277"/>
    </location>
</feature>
<feature type="region of interest" description="Disordered" evidence="1">
    <location>
        <begin position="365"/>
        <end position="388"/>
    </location>
</feature>
<dbReference type="PANTHER" id="PTHR47219:SF9">
    <property type="entry name" value="GTPASE ACTIVATING PROTEIN AND CENTROSOME-ASSOCIATED, ISOFORM B"/>
    <property type="match status" value="1"/>
</dbReference>
<keyword evidence="4" id="KW-1185">Reference proteome</keyword>
<dbReference type="PANTHER" id="PTHR47219">
    <property type="entry name" value="RAB GTPASE-ACTIVATING PROTEIN 1-LIKE"/>
    <property type="match status" value="1"/>
</dbReference>
<evidence type="ECO:0000313" key="4">
    <source>
        <dbReference type="Proteomes" id="UP000694680"/>
    </source>
</evidence>
<name>A0A8C5EQB0_GOUWI</name>
<dbReference type="GO" id="GO:0031267">
    <property type="term" value="F:small GTPase binding"/>
    <property type="evidence" value="ECO:0007669"/>
    <property type="project" value="TreeGrafter"/>
</dbReference>
<reference evidence="3" key="2">
    <citation type="submission" date="2025-08" db="UniProtKB">
        <authorList>
            <consortium name="Ensembl"/>
        </authorList>
    </citation>
    <scope>IDENTIFICATION</scope>
</reference>
<sequence>MTAALLTFDSTTISGSRRLSLNCCPHFLAVFQIERFIRMGIPPSLRARVWKCVLTSDNPKDSRVFNYQTCLSEVRGPLVDLGVSEYGILSAITTLSETQNELDLNHQQSSSSSHYSLDDITLFRQIALDLQRSFPTHRSLMGDRPEAIEGQAKLFRVLIAYARYNPSVGYSQGMSYITAVLLMQLAEEEEAFWALAALLDKPKYLADLFDLKLTGVQHQVKVFDQLLKHRKPQLSTHLESMGVLSVHYVTPWFLTLFTSLPCWDSVLAVWDLIILHGLPAVFRIALTIIDLLEHRLIDQNDEGAVLPLLLRVPVDIAQYNVLVPALWNTEIQDWELKCMNNLVLDESHQGPKADESNKPVAALTSQNKAATGKENVSSPLEGTKTTEKGAKSVLKRVIHLAQRYFLEPMGRQQAEGTNSQTGTERTSIQKSPAAERLSRSKTLASVTEARRKSRRRSKQRIGAHVPAVDISSVDDTTVAVGAAAGSANAERPEQMMSPVGESVGKVAHRRGNHSIAQQVRVKSLRLLRNTKSPLTKSPPSSSVLPPSLRSTTLPPSFSHSVSNPQPSTAHRRESRTAFVRELSSRHQSSAPFRNVRESKLI</sequence>
<dbReference type="Gene3D" id="1.10.8.270">
    <property type="entry name" value="putative rabgap domain of human tbc1 domain family member 14 like domains"/>
    <property type="match status" value="1"/>
</dbReference>
<dbReference type="InterPro" id="IPR050302">
    <property type="entry name" value="Rab_GAP_TBC_domain"/>
</dbReference>
<dbReference type="SMART" id="SM00164">
    <property type="entry name" value="TBC"/>
    <property type="match status" value="1"/>
</dbReference>
<evidence type="ECO:0000256" key="1">
    <source>
        <dbReference type="SAM" id="MobiDB-lite"/>
    </source>
</evidence>
<dbReference type="FunFam" id="1.10.8.270:FF:000016">
    <property type="entry name" value="TBC1 domain family member 2A"/>
    <property type="match status" value="1"/>
</dbReference>
<accession>A0A8C5EQB0</accession>
<feature type="compositionally biased region" description="Polar residues" evidence="1">
    <location>
        <begin position="559"/>
        <end position="568"/>
    </location>
</feature>
<dbReference type="SUPFAM" id="SSF47923">
    <property type="entry name" value="Ypt/Rab-GAP domain of gyp1p"/>
    <property type="match status" value="2"/>
</dbReference>
<feature type="compositionally biased region" description="Polar residues" evidence="1">
    <location>
        <begin position="365"/>
        <end position="380"/>
    </location>
</feature>
<dbReference type="Ensembl" id="ENSGWIT00000027360.1">
    <property type="protein sequence ID" value="ENSGWIP00000025019.1"/>
    <property type="gene ID" value="ENSGWIG00000013238.1"/>
</dbReference>
<protein>
    <submittedName>
        <fullName evidence="3">USP6 N-terminal-like protein</fullName>
    </submittedName>
</protein>
<reference evidence="3" key="1">
    <citation type="submission" date="2020-06" db="EMBL/GenBank/DDBJ databases">
        <authorList>
            <consortium name="Wellcome Sanger Institute Data Sharing"/>
        </authorList>
    </citation>
    <scope>NUCLEOTIDE SEQUENCE [LARGE SCALE GENOMIC DNA]</scope>
</reference>
<feature type="compositionally biased region" description="Polar residues" evidence="1">
    <location>
        <begin position="414"/>
        <end position="430"/>
    </location>
</feature>
<dbReference type="GO" id="GO:0005096">
    <property type="term" value="F:GTPase activator activity"/>
    <property type="evidence" value="ECO:0007669"/>
    <property type="project" value="TreeGrafter"/>
</dbReference>
<evidence type="ECO:0000313" key="3">
    <source>
        <dbReference type="Ensembl" id="ENSGWIP00000025019.1"/>
    </source>
</evidence>
<dbReference type="InterPro" id="IPR035969">
    <property type="entry name" value="Rab-GAP_TBC_sf"/>
</dbReference>
<dbReference type="PROSITE" id="PS50086">
    <property type="entry name" value="TBC_RABGAP"/>
    <property type="match status" value="1"/>
</dbReference>
<organism evidence="3 4">
    <name type="scientific">Gouania willdenowi</name>
    <name type="common">Blunt-snouted clingfish</name>
    <name type="synonym">Lepadogaster willdenowi</name>
    <dbReference type="NCBI Taxonomy" id="441366"/>
    <lineage>
        <taxon>Eukaryota</taxon>
        <taxon>Metazoa</taxon>
        <taxon>Chordata</taxon>
        <taxon>Craniata</taxon>
        <taxon>Vertebrata</taxon>
        <taxon>Euteleostomi</taxon>
        <taxon>Actinopterygii</taxon>
        <taxon>Neopterygii</taxon>
        <taxon>Teleostei</taxon>
        <taxon>Neoteleostei</taxon>
        <taxon>Acanthomorphata</taxon>
        <taxon>Ovalentaria</taxon>
        <taxon>Blenniimorphae</taxon>
        <taxon>Blenniiformes</taxon>
        <taxon>Gobiesocoidei</taxon>
        <taxon>Gobiesocidae</taxon>
        <taxon>Gobiesocinae</taxon>
        <taxon>Gouania</taxon>
    </lineage>
</organism>
<gene>
    <name evidence="3" type="primary">si:ch211-266k8.4</name>
</gene>
<feature type="compositionally biased region" description="Low complexity" evidence="1">
    <location>
        <begin position="530"/>
        <end position="558"/>
    </location>
</feature>
<dbReference type="Proteomes" id="UP000694680">
    <property type="component" value="Chromosome 6"/>
</dbReference>
<reference evidence="3" key="3">
    <citation type="submission" date="2025-09" db="UniProtKB">
        <authorList>
            <consortium name="Ensembl"/>
        </authorList>
    </citation>
    <scope>IDENTIFICATION</scope>
</reference>
<proteinExistence type="predicted"/>
<dbReference type="AlphaFoldDB" id="A0A8C5EQB0"/>
<dbReference type="Pfam" id="PF00566">
    <property type="entry name" value="RabGAP-TBC"/>
    <property type="match status" value="1"/>
</dbReference>
<dbReference type="Gene3D" id="1.10.472.80">
    <property type="entry name" value="Ypt/Rab-GAP domain of gyp1p, domain 3"/>
    <property type="match status" value="1"/>
</dbReference>
<dbReference type="InterPro" id="IPR000195">
    <property type="entry name" value="Rab-GAP-TBC_dom"/>
</dbReference>
<evidence type="ECO:0000259" key="2">
    <source>
        <dbReference type="PROSITE" id="PS50086"/>
    </source>
</evidence>
<feature type="compositionally biased region" description="Basic residues" evidence="1">
    <location>
        <begin position="451"/>
        <end position="461"/>
    </location>
</feature>
<feature type="region of interest" description="Disordered" evidence="1">
    <location>
        <begin position="409"/>
        <end position="463"/>
    </location>
</feature>